<protein>
    <recommendedName>
        <fullName evidence="3">DUF4340 domain-containing protein</fullName>
    </recommendedName>
</protein>
<keyword evidence="2" id="KW-0472">Membrane</keyword>
<dbReference type="RefSeq" id="WP_100709684.1">
    <property type="nucleotide sequence ID" value="NZ_NPDR01000002.1"/>
</dbReference>
<evidence type="ECO:0000313" key="4">
    <source>
        <dbReference type="EMBL" id="PJZ50104.1"/>
    </source>
</evidence>
<reference evidence="4 5" key="1">
    <citation type="submission" date="2017-07" db="EMBL/GenBank/DDBJ databases">
        <title>Leptospira spp. isolated from tropical soils.</title>
        <authorList>
            <person name="Thibeaux R."/>
            <person name="Iraola G."/>
            <person name="Ferres I."/>
            <person name="Bierque E."/>
            <person name="Girault D."/>
            <person name="Soupe-Gilbert M.-E."/>
            <person name="Picardeau M."/>
            <person name="Goarant C."/>
        </authorList>
    </citation>
    <scope>NUCLEOTIDE SEQUENCE [LARGE SCALE GENOMIC DNA]</scope>
    <source>
        <strain evidence="4 5">FH4-C-A2</strain>
    </source>
</reference>
<keyword evidence="2" id="KW-0812">Transmembrane</keyword>
<name>A0A2M9YEX9_9LEPT</name>
<feature type="coiled-coil region" evidence="1">
    <location>
        <begin position="235"/>
        <end position="262"/>
    </location>
</feature>
<proteinExistence type="predicted"/>
<evidence type="ECO:0000313" key="5">
    <source>
        <dbReference type="Proteomes" id="UP000231926"/>
    </source>
</evidence>
<dbReference type="InterPro" id="IPR025641">
    <property type="entry name" value="DUF4340"/>
</dbReference>
<evidence type="ECO:0000256" key="1">
    <source>
        <dbReference type="SAM" id="Coils"/>
    </source>
</evidence>
<dbReference type="AlphaFoldDB" id="A0A2M9YEX9"/>
<keyword evidence="2" id="KW-1133">Transmembrane helix</keyword>
<accession>A0A2M9YEX9</accession>
<dbReference type="EMBL" id="NPDR01000002">
    <property type="protein sequence ID" value="PJZ50104.1"/>
    <property type="molecule type" value="Genomic_DNA"/>
</dbReference>
<evidence type="ECO:0000256" key="2">
    <source>
        <dbReference type="SAM" id="Phobius"/>
    </source>
</evidence>
<feature type="transmembrane region" description="Helical" evidence="2">
    <location>
        <begin position="20"/>
        <end position="37"/>
    </location>
</feature>
<feature type="domain" description="DUF4340" evidence="3">
    <location>
        <begin position="86"/>
        <end position="264"/>
    </location>
</feature>
<keyword evidence="1" id="KW-0175">Coiled coil</keyword>
<dbReference type="Proteomes" id="UP000231926">
    <property type="component" value="Unassembled WGS sequence"/>
</dbReference>
<comment type="caution">
    <text evidence="4">The sequence shown here is derived from an EMBL/GenBank/DDBJ whole genome shotgun (WGS) entry which is preliminary data.</text>
</comment>
<sequence length="334" mass="38018">MIDLSKYFRLLRIYYKEYPQGFLFFGNILLAILLLVAKDPWDWFKKTYQNSDPFYKIKSEEIQTITSGRKGQESILNRNLDGWTVQLPSELVLPGDSARIEELIQTCLDLRKFTLLSESNSVSKEEFGLGGDEPVIELKDVSGNSLGKILIGAPVRKGSGTYILDDKNQIWLVKENLKSVTGGGKLDFFLSRSLVPPFPKREIVSEIKISGFSSINFSLSKQGENWILETSGGQIVAYSEEVENYLEEIKKLSADEVLLEKSEELTPVPKDRNFKIEIITSTDRYLVSPIGMTKLGSYVFQREGLSYRLVLDPWNLERILQKDLADFSTRFLSP</sequence>
<evidence type="ECO:0000259" key="3">
    <source>
        <dbReference type="Pfam" id="PF14238"/>
    </source>
</evidence>
<gene>
    <name evidence="4" type="ORF">CH362_07265</name>
</gene>
<dbReference type="Pfam" id="PF14238">
    <property type="entry name" value="DUF4340"/>
    <property type="match status" value="1"/>
</dbReference>
<keyword evidence="5" id="KW-1185">Reference proteome</keyword>
<dbReference type="OrthoDB" id="345790at2"/>
<organism evidence="4 5">
    <name type="scientific">Leptospira saintgironsiae</name>
    <dbReference type="NCBI Taxonomy" id="2023183"/>
    <lineage>
        <taxon>Bacteria</taxon>
        <taxon>Pseudomonadati</taxon>
        <taxon>Spirochaetota</taxon>
        <taxon>Spirochaetia</taxon>
        <taxon>Leptospirales</taxon>
        <taxon>Leptospiraceae</taxon>
        <taxon>Leptospira</taxon>
    </lineage>
</organism>